<protein>
    <submittedName>
        <fullName evidence="1">Sugar ABC transporter permease</fullName>
    </submittedName>
</protein>
<proteinExistence type="predicted"/>
<reference evidence="1" key="1">
    <citation type="submission" date="2022-11" db="EMBL/GenBank/DDBJ databases">
        <title>beta-Carotene-producing bacterium, Jeongeuplla avenae sp. nov., alleviates the salt stress of Arabidopsis seedlings.</title>
        <authorList>
            <person name="Jiang L."/>
            <person name="Lee J."/>
        </authorList>
    </citation>
    <scope>NUCLEOTIDE SEQUENCE</scope>
    <source>
        <strain evidence="1">DY_R2A_6</strain>
    </source>
</reference>
<keyword evidence="2" id="KW-1185">Reference proteome</keyword>
<name>A0ACD4NKR0_9HYPH</name>
<dbReference type="Proteomes" id="UP001163223">
    <property type="component" value="Chromosome"/>
</dbReference>
<dbReference type="EMBL" id="CP113520">
    <property type="protein sequence ID" value="WAJ27416.1"/>
    <property type="molecule type" value="Genomic_DNA"/>
</dbReference>
<evidence type="ECO:0000313" key="1">
    <source>
        <dbReference type="EMBL" id="WAJ27416.1"/>
    </source>
</evidence>
<gene>
    <name evidence="1" type="ORF">OXU80_21600</name>
</gene>
<accession>A0ACD4NKR0</accession>
<sequence>MSDAAGIIERPSPVASRGRAPSRRRAGAVGGHHRNIGGVWPVLVLFLPPALVLFTLFVILPMGEAAWYSLFDWSGYGAPEDFVGLKNFETLWRNGAFRTALTNNGLIILVSLALQLPLALWLATLVSHRIPGTTAFRLVFFLPYVLADVAAGLIWRFIYDGDYGLVASLASLVGIATPYVLADRDYAIYAVLAVVVWKYFGFHMMLFIAGLQSIDKSLYEAADLDGATPWQKFRTITLPLLSPTIRLSVFFSVIGSLQLFDMIMPLTGGGPSNSTQTMVTFLYTYGVTRMKVGFGSAIGVVLFLICVTLAFSYRRIFMRHD</sequence>
<organism evidence="1 2">
    <name type="scientific">Antarcticirhabdus aurantiaca</name>
    <dbReference type="NCBI Taxonomy" id="2606717"/>
    <lineage>
        <taxon>Bacteria</taxon>
        <taxon>Pseudomonadati</taxon>
        <taxon>Pseudomonadota</taxon>
        <taxon>Alphaproteobacteria</taxon>
        <taxon>Hyphomicrobiales</taxon>
        <taxon>Aurantimonadaceae</taxon>
        <taxon>Antarcticirhabdus</taxon>
    </lineage>
</organism>
<evidence type="ECO:0000313" key="2">
    <source>
        <dbReference type="Proteomes" id="UP001163223"/>
    </source>
</evidence>